<feature type="region of interest" description="Disordered" evidence="1">
    <location>
        <begin position="846"/>
        <end position="885"/>
    </location>
</feature>
<evidence type="ECO:0000256" key="1">
    <source>
        <dbReference type="SAM" id="MobiDB-lite"/>
    </source>
</evidence>
<proteinExistence type="predicted"/>
<feature type="compositionally biased region" description="Basic residues" evidence="1">
    <location>
        <begin position="156"/>
        <end position="178"/>
    </location>
</feature>
<feature type="region of interest" description="Disordered" evidence="1">
    <location>
        <begin position="807"/>
        <end position="833"/>
    </location>
</feature>
<dbReference type="Proteomes" id="UP000515153">
    <property type="component" value="Unplaced"/>
</dbReference>
<feature type="compositionally biased region" description="Low complexity" evidence="1">
    <location>
        <begin position="529"/>
        <end position="546"/>
    </location>
</feature>
<feature type="region of interest" description="Disordered" evidence="1">
    <location>
        <begin position="75"/>
        <end position="234"/>
    </location>
</feature>
<evidence type="ECO:0000313" key="3">
    <source>
        <dbReference type="RefSeq" id="XP_030985151.1"/>
    </source>
</evidence>
<organism evidence="2 3">
    <name type="scientific">Pyricularia grisea</name>
    <name type="common">Crabgrass-specific blast fungus</name>
    <name type="synonym">Magnaporthe grisea</name>
    <dbReference type="NCBI Taxonomy" id="148305"/>
    <lineage>
        <taxon>Eukaryota</taxon>
        <taxon>Fungi</taxon>
        <taxon>Dikarya</taxon>
        <taxon>Ascomycota</taxon>
        <taxon>Pezizomycotina</taxon>
        <taxon>Sordariomycetes</taxon>
        <taxon>Sordariomycetidae</taxon>
        <taxon>Magnaporthales</taxon>
        <taxon>Pyriculariaceae</taxon>
        <taxon>Pyricularia</taxon>
    </lineage>
</organism>
<feature type="compositionally biased region" description="Polar residues" evidence="1">
    <location>
        <begin position="808"/>
        <end position="819"/>
    </location>
</feature>
<feature type="region of interest" description="Disordered" evidence="1">
    <location>
        <begin position="33"/>
        <end position="60"/>
    </location>
</feature>
<feature type="region of interest" description="Disordered" evidence="1">
    <location>
        <begin position="698"/>
        <end position="791"/>
    </location>
</feature>
<feature type="compositionally biased region" description="Low complexity" evidence="1">
    <location>
        <begin position="136"/>
        <end position="153"/>
    </location>
</feature>
<feature type="region of interest" description="Disordered" evidence="1">
    <location>
        <begin position="381"/>
        <end position="405"/>
    </location>
</feature>
<keyword evidence="2" id="KW-1185">Reference proteome</keyword>
<protein>
    <submittedName>
        <fullName evidence="3">Uncharacterized protein</fullName>
    </submittedName>
</protein>
<feature type="compositionally biased region" description="Low complexity" evidence="1">
    <location>
        <begin position="583"/>
        <end position="608"/>
    </location>
</feature>
<feature type="region of interest" description="Disordered" evidence="1">
    <location>
        <begin position="997"/>
        <end position="1021"/>
    </location>
</feature>
<dbReference type="RefSeq" id="XP_030985151.1">
    <property type="nucleotide sequence ID" value="XM_031124696.1"/>
</dbReference>
<name>A0A6P8BDF4_PYRGI</name>
<reference evidence="3" key="1">
    <citation type="journal article" date="2019" name="Mol. Biol. Evol.">
        <title>Blast fungal genomes show frequent chromosomal changes, gene gains and losses, and effector gene turnover.</title>
        <authorList>
            <person name="Gomez Luciano L.B."/>
            <person name="Jason Tsai I."/>
            <person name="Chuma I."/>
            <person name="Tosa Y."/>
            <person name="Chen Y.H."/>
            <person name="Li J.Y."/>
            <person name="Li M.Y."/>
            <person name="Jade Lu M.Y."/>
            <person name="Nakayashiki H."/>
            <person name="Li W.H."/>
        </authorList>
    </citation>
    <scope>NUCLEOTIDE SEQUENCE</scope>
    <source>
        <strain evidence="3">NI907</strain>
    </source>
</reference>
<feature type="compositionally biased region" description="Basic and acidic residues" evidence="1">
    <location>
        <begin position="36"/>
        <end position="45"/>
    </location>
</feature>
<feature type="compositionally biased region" description="Polar residues" evidence="1">
    <location>
        <begin position="443"/>
        <end position="452"/>
    </location>
</feature>
<feature type="compositionally biased region" description="Basic residues" evidence="1">
    <location>
        <begin position="104"/>
        <end position="119"/>
    </location>
</feature>
<dbReference type="KEGG" id="pgri:PgNI_04652"/>
<evidence type="ECO:0000313" key="2">
    <source>
        <dbReference type="Proteomes" id="UP000515153"/>
    </source>
</evidence>
<accession>A0A6P8BDF4</accession>
<feature type="compositionally biased region" description="Polar residues" evidence="1">
    <location>
        <begin position="87"/>
        <end position="99"/>
    </location>
</feature>
<feature type="region of interest" description="Disordered" evidence="1">
    <location>
        <begin position="331"/>
        <end position="360"/>
    </location>
</feature>
<feature type="region of interest" description="Disordered" evidence="1">
    <location>
        <begin position="433"/>
        <end position="457"/>
    </location>
</feature>
<gene>
    <name evidence="3" type="ORF">PgNI_04652</name>
</gene>
<feature type="region of interest" description="Disordered" evidence="1">
    <location>
        <begin position="665"/>
        <end position="686"/>
    </location>
</feature>
<feature type="compositionally biased region" description="Acidic residues" evidence="1">
    <location>
        <begin position="767"/>
        <end position="784"/>
    </location>
</feature>
<feature type="compositionally biased region" description="Polar residues" evidence="1">
    <location>
        <begin position="735"/>
        <end position="751"/>
    </location>
</feature>
<sequence length="1021" mass="111649">MSDSKSLSECLKSRVIELGITRRVKDGRMVTVLLENKSERPRSRESSGSNASLRSAPPTGMTRFEAAREAARAWSGHKELSRRGYSSPASQDSARSTRSAPALIHRKVLSPLKFHRRNTSRGGPSKKWLEDHEETMSSTISDSEQSSSGTDQTLSRSRRSKPRKDHSRRQASHSRHHVDHHEDRGETQGPSTLVDNEASGHISRQGTEKATKTSQDLGLPARGTTGIYSNPGPNTPHPTFPGFTHQQTHYHHPLEAFAAQHTNMGPGATQDFLGTSGQGTTNGYHVYYVPRSYPYQIPLFSPSAVIPQSFGSNQMTNPQVQTVTASQAAQAAALTVTPSGNNEPGRSKDGTTGGQAPQYQTPRVVVYTAASSGDSTATRLVSPTYSVDTSQPSGLEEASTATTNSTMAVSTENNFNGQPNRNGELDRISLDSQAVPRPDSMRSEASTNSKATSRAHGRLLGPLSKHYFCFGCGRVRSKRFHRQNPLKDNRDPDTNYCANCRREHAKKAAVHDSVSLLSSVYPEVVMPESSSIGSTSHLSHSSKYQSLRQSSAGLLPDTPTRKPTSREGGKLLCDSPAQNRLISSPRKPTSRLTTPPRRALPRSSSAKANSNLRNDHSQAYRPPSVESVIDSSLEYSNEAPRVAKHRSKARVFSAKKVGATETGAVPGISCLQHPNEPRTAPLSNDPKQVRFDQRLEEWFNQSSQAHVDGSEESQDWTVQPDHDKVENNEDAVGGVSSSNSSPTVLGESQISGVKVPNENMLFREPVNEDEGEEEEDEVDDDDDPFAIPARSHKPKLFPVTIRMVTDESAVSTRQESVSPTPVPRFRSISDRGSPVRNFSEKLVATKHAPVALRPQSPLASRQTRGEEASTVGSHCDQESDQVDENHPEVIVPATSRSRRAAPAPVSTSVFQFRTSGPHNYSPVHPTPASAPLTRKAFDFSSLADDYRDESDPFYSHSLSDWELEQRFQELHQASSWAGCDTQDGLGVFAEYEEGGSDMLDEEGTDCDYGPLHPDDGYFSME</sequence>
<feature type="region of interest" description="Disordered" evidence="1">
    <location>
        <begin position="529"/>
        <end position="624"/>
    </location>
</feature>
<reference evidence="3" key="2">
    <citation type="submission" date="2019-10" db="EMBL/GenBank/DDBJ databases">
        <authorList>
            <consortium name="NCBI Genome Project"/>
        </authorList>
    </citation>
    <scope>NUCLEOTIDE SEQUENCE</scope>
    <source>
        <strain evidence="3">NI907</strain>
    </source>
</reference>
<dbReference type="AlphaFoldDB" id="A0A6P8BDF4"/>
<reference evidence="3" key="3">
    <citation type="submission" date="2025-08" db="UniProtKB">
        <authorList>
            <consortium name="RefSeq"/>
        </authorList>
    </citation>
    <scope>IDENTIFICATION</scope>
    <source>
        <strain evidence="3">NI907</strain>
    </source>
</reference>
<dbReference type="GeneID" id="41959605"/>